<keyword evidence="1" id="KW-0732">Signal</keyword>
<dbReference type="EMBL" id="VHLH01000002">
    <property type="protein sequence ID" value="TPW32083.1"/>
    <property type="molecule type" value="Genomic_DNA"/>
</dbReference>
<sequence>MSAKRFAAVGLCAAGLLAQGHGTPAHAAGTHDTDAAFFDAVAGTWTGPGRIVAGKYKGTRFTCSLDGDTLADGRTGIAMGGKCRVGLFDQDMKAVIIHGSNGYEGQFMGGGGDDGLDVISGRVEPEKVVVGINRRDLYGAMVASLKGPDTLNVTVSVKVGQQMVPVIGMTLKRIGASPALANR</sequence>
<dbReference type="AlphaFoldDB" id="A0A506UCC6"/>
<name>A0A506UCC6_9HYPH</name>
<feature type="signal peptide" evidence="1">
    <location>
        <begin position="1"/>
        <end position="27"/>
    </location>
</feature>
<gene>
    <name evidence="2" type="ORF">FJU11_01835</name>
</gene>
<comment type="caution">
    <text evidence="2">The sequence shown here is derived from an EMBL/GenBank/DDBJ whole genome shotgun (WGS) entry which is preliminary data.</text>
</comment>
<evidence type="ECO:0000313" key="3">
    <source>
        <dbReference type="Proteomes" id="UP000320314"/>
    </source>
</evidence>
<evidence type="ECO:0000313" key="2">
    <source>
        <dbReference type="EMBL" id="TPW32083.1"/>
    </source>
</evidence>
<feature type="chain" id="PRO_5021448862" evidence="1">
    <location>
        <begin position="28"/>
        <end position="183"/>
    </location>
</feature>
<dbReference type="Proteomes" id="UP000320314">
    <property type="component" value="Unassembled WGS sequence"/>
</dbReference>
<evidence type="ECO:0000256" key="1">
    <source>
        <dbReference type="SAM" id="SignalP"/>
    </source>
</evidence>
<proteinExistence type="predicted"/>
<dbReference type="OrthoDB" id="7915172at2"/>
<protein>
    <submittedName>
        <fullName evidence="2">Uncharacterized protein</fullName>
    </submittedName>
</protein>
<reference evidence="2 3" key="1">
    <citation type="submission" date="2019-06" db="EMBL/GenBank/DDBJ databases">
        <authorList>
            <person name="Li M."/>
        </authorList>
    </citation>
    <scope>NUCLEOTIDE SEQUENCE [LARGE SCALE GENOMIC DNA]</scope>
    <source>
        <strain evidence="2 3">BGMRC6574</strain>
    </source>
</reference>
<organism evidence="2 3">
    <name type="scientific">Pararhizobium mangrovi</name>
    <dbReference type="NCBI Taxonomy" id="2590452"/>
    <lineage>
        <taxon>Bacteria</taxon>
        <taxon>Pseudomonadati</taxon>
        <taxon>Pseudomonadota</taxon>
        <taxon>Alphaproteobacteria</taxon>
        <taxon>Hyphomicrobiales</taxon>
        <taxon>Rhizobiaceae</taxon>
        <taxon>Rhizobium/Agrobacterium group</taxon>
        <taxon>Pararhizobium</taxon>
    </lineage>
</organism>
<keyword evidence="3" id="KW-1185">Reference proteome</keyword>
<accession>A0A506UCC6</accession>